<dbReference type="SMART" id="SM00478">
    <property type="entry name" value="ENDO3c"/>
    <property type="match status" value="1"/>
</dbReference>
<gene>
    <name evidence="8" type="ORF">D3H65_28975</name>
</gene>
<feature type="domain" description="HhH-GPD" evidence="7">
    <location>
        <begin position="157"/>
        <end position="322"/>
    </location>
</feature>
<dbReference type="EMBL" id="CP032157">
    <property type="protein sequence ID" value="AXY77772.1"/>
    <property type="molecule type" value="Genomic_DNA"/>
</dbReference>
<comment type="similarity">
    <text evidence="2">Belongs to the alkylbase DNA glycosidase AlkA family.</text>
</comment>
<dbReference type="KEGG" id="pseg:D3H65_28975"/>
<dbReference type="EC" id="3.2.2.21" evidence="3"/>
<dbReference type="GO" id="GO:0006289">
    <property type="term" value="P:nucleotide-excision repair"/>
    <property type="evidence" value="ECO:0007669"/>
    <property type="project" value="InterPro"/>
</dbReference>
<evidence type="ECO:0000256" key="4">
    <source>
        <dbReference type="ARBA" id="ARBA00022763"/>
    </source>
</evidence>
<evidence type="ECO:0000256" key="5">
    <source>
        <dbReference type="ARBA" id="ARBA00022801"/>
    </source>
</evidence>
<protein>
    <recommendedName>
        <fullName evidence="3">DNA-3-methyladenine glycosylase II</fullName>
        <ecNumber evidence="3">3.2.2.21</ecNumber>
    </recommendedName>
</protein>
<dbReference type="GO" id="GO:0008534">
    <property type="term" value="F:oxidized purine nucleobase lesion DNA N-glycosylase activity"/>
    <property type="evidence" value="ECO:0007669"/>
    <property type="project" value="InterPro"/>
</dbReference>
<dbReference type="GO" id="GO:0008725">
    <property type="term" value="F:DNA-3-methyladenine glycosylase activity"/>
    <property type="evidence" value="ECO:0007669"/>
    <property type="project" value="TreeGrafter"/>
</dbReference>
<organism evidence="8 9">
    <name type="scientific">Paraflavitalea soli</name>
    <dbReference type="NCBI Taxonomy" id="2315862"/>
    <lineage>
        <taxon>Bacteria</taxon>
        <taxon>Pseudomonadati</taxon>
        <taxon>Bacteroidota</taxon>
        <taxon>Chitinophagia</taxon>
        <taxon>Chitinophagales</taxon>
        <taxon>Chitinophagaceae</taxon>
        <taxon>Paraflavitalea</taxon>
    </lineage>
</organism>
<name>A0A3B7MTC8_9BACT</name>
<dbReference type="Gene3D" id="1.10.340.30">
    <property type="entry name" value="Hypothetical protein, domain 2"/>
    <property type="match status" value="1"/>
</dbReference>
<sequence length="325" mass="37487">MANGGQGVGHFRKNQVKRFGTVAYIWRMKTLKMRKPALFSFEECLWFLNRNYDDCLHHIEPGQLSKAICINGENIAFTLRADEQHLLVDLNHGGGDNFPEAALIQYIMEWFDLDRDITPFYGLLEKNKTLGYMAKDFAGFRLISIHDLYEALCWSIIGQQINLTFAYTLKRRMVEQYGQKLEVNGQSLYIFPRPEVLQYATVADLRKQQFSERKAEYLLLVSKMFAEGSISQEMVRQCASYEAQVALLTAIRGIGIWTANYALMKTLKQLQAIPYGDVGLLNALLNHALIKDKKDTVGIDKLFKRFKGWESYLVFYLWRSLSSKS</sequence>
<dbReference type="AlphaFoldDB" id="A0A3B7MTC8"/>
<dbReference type="GO" id="GO:0032131">
    <property type="term" value="F:alkylated DNA binding"/>
    <property type="evidence" value="ECO:0007669"/>
    <property type="project" value="TreeGrafter"/>
</dbReference>
<evidence type="ECO:0000256" key="2">
    <source>
        <dbReference type="ARBA" id="ARBA00010817"/>
    </source>
</evidence>
<dbReference type="OrthoDB" id="9785929at2"/>
<dbReference type="SUPFAM" id="SSF48150">
    <property type="entry name" value="DNA-glycosylase"/>
    <property type="match status" value="1"/>
</dbReference>
<dbReference type="PANTHER" id="PTHR43003">
    <property type="entry name" value="DNA-3-METHYLADENINE GLYCOSYLASE"/>
    <property type="match status" value="1"/>
</dbReference>
<dbReference type="InterPro" id="IPR037046">
    <property type="entry name" value="AlkA_N_sf"/>
</dbReference>
<comment type="catalytic activity">
    <reaction evidence="1">
        <text>Hydrolysis of alkylated DNA, releasing 3-methyladenine, 3-methylguanine, 7-methylguanine and 7-methyladenine.</text>
        <dbReference type="EC" id="3.2.2.21"/>
    </reaction>
</comment>
<evidence type="ECO:0000259" key="7">
    <source>
        <dbReference type="SMART" id="SM00478"/>
    </source>
</evidence>
<dbReference type="GO" id="GO:0043916">
    <property type="term" value="F:DNA-7-methylguanine glycosylase activity"/>
    <property type="evidence" value="ECO:0007669"/>
    <property type="project" value="TreeGrafter"/>
</dbReference>
<keyword evidence="4" id="KW-0227">DNA damage</keyword>
<keyword evidence="5" id="KW-0378">Hydrolase</keyword>
<keyword evidence="9" id="KW-1185">Reference proteome</keyword>
<dbReference type="GO" id="GO:0006307">
    <property type="term" value="P:DNA alkylation repair"/>
    <property type="evidence" value="ECO:0007669"/>
    <property type="project" value="TreeGrafter"/>
</dbReference>
<dbReference type="InterPro" id="IPR012904">
    <property type="entry name" value="OGG_N"/>
</dbReference>
<reference evidence="8 9" key="1">
    <citation type="submission" date="2018-09" db="EMBL/GenBank/DDBJ databases">
        <title>Genome sequencing of strain 6GH32-13.</title>
        <authorList>
            <person name="Weon H.-Y."/>
            <person name="Heo J."/>
            <person name="Kwon S.-W."/>
        </authorList>
    </citation>
    <scope>NUCLEOTIDE SEQUENCE [LARGE SCALE GENOMIC DNA]</scope>
    <source>
        <strain evidence="8 9">5GH32-13</strain>
    </source>
</reference>
<dbReference type="Pfam" id="PF07934">
    <property type="entry name" value="OGG_N"/>
    <property type="match status" value="1"/>
</dbReference>
<accession>A0A3B7MTC8</accession>
<dbReference type="Pfam" id="PF00730">
    <property type="entry name" value="HhH-GPD"/>
    <property type="match status" value="1"/>
</dbReference>
<dbReference type="GO" id="GO:0006285">
    <property type="term" value="P:base-excision repair, AP site formation"/>
    <property type="evidence" value="ECO:0007669"/>
    <property type="project" value="TreeGrafter"/>
</dbReference>
<evidence type="ECO:0000313" key="8">
    <source>
        <dbReference type="EMBL" id="AXY77772.1"/>
    </source>
</evidence>
<dbReference type="GO" id="GO:0032993">
    <property type="term" value="C:protein-DNA complex"/>
    <property type="evidence" value="ECO:0007669"/>
    <property type="project" value="TreeGrafter"/>
</dbReference>
<dbReference type="GO" id="GO:0005737">
    <property type="term" value="C:cytoplasm"/>
    <property type="evidence" value="ECO:0007669"/>
    <property type="project" value="TreeGrafter"/>
</dbReference>
<dbReference type="CDD" id="cd00056">
    <property type="entry name" value="ENDO3c"/>
    <property type="match status" value="1"/>
</dbReference>
<dbReference type="Gene3D" id="3.30.310.20">
    <property type="entry name" value="DNA-3-methyladenine glycosylase AlkA, N-terminal domain"/>
    <property type="match status" value="1"/>
</dbReference>
<dbReference type="InterPro" id="IPR003265">
    <property type="entry name" value="HhH-GPD_domain"/>
</dbReference>
<evidence type="ECO:0000256" key="6">
    <source>
        <dbReference type="ARBA" id="ARBA00023204"/>
    </source>
</evidence>
<proteinExistence type="inferred from homology"/>
<evidence type="ECO:0000256" key="3">
    <source>
        <dbReference type="ARBA" id="ARBA00012000"/>
    </source>
</evidence>
<dbReference type="Proteomes" id="UP000263900">
    <property type="component" value="Chromosome"/>
</dbReference>
<dbReference type="PANTHER" id="PTHR43003:SF12">
    <property type="entry name" value="DNA-3-METHYLADENINE GLYCOSYLASE"/>
    <property type="match status" value="1"/>
</dbReference>
<dbReference type="InterPro" id="IPR011257">
    <property type="entry name" value="DNA_glycosylase"/>
</dbReference>
<keyword evidence="6" id="KW-0234">DNA repair</keyword>
<evidence type="ECO:0000256" key="1">
    <source>
        <dbReference type="ARBA" id="ARBA00000086"/>
    </source>
</evidence>
<dbReference type="FunFam" id="1.10.340.30:FF:000004">
    <property type="entry name" value="DNA-3-methyladenine glycosylase II"/>
    <property type="match status" value="1"/>
</dbReference>
<dbReference type="InterPro" id="IPR051912">
    <property type="entry name" value="Alkylbase_DNA_Glycosylase/TA"/>
</dbReference>
<evidence type="ECO:0000313" key="9">
    <source>
        <dbReference type="Proteomes" id="UP000263900"/>
    </source>
</evidence>